<evidence type="ECO:0000313" key="7">
    <source>
        <dbReference type="Proteomes" id="UP000217265"/>
    </source>
</evidence>
<keyword evidence="7" id="KW-1185">Reference proteome</keyword>
<dbReference type="GO" id="GO:0003677">
    <property type="term" value="F:DNA binding"/>
    <property type="evidence" value="ECO:0007669"/>
    <property type="project" value="InterPro"/>
</dbReference>
<dbReference type="Pfam" id="PF00753">
    <property type="entry name" value="Lactamase_B"/>
    <property type="match status" value="1"/>
</dbReference>
<dbReference type="InterPro" id="IPR001387">
    <property type="entry name" value="Cro/C1-type_HTH"/>
</dbReference>
<reference evidence="6 7" key="1">
    <citation type="submission" date="2017-09" db="EMBL/GenBank/DDBJ databases">
        <title>Complete genome sequence of Verrucomicrobial strain HZ-65, isolated from freshwater.</title>
        <authorList>
            <person name="Choi A."/>
        </authorList>
    </citation>
    <scope>NUCLEOTIDE SEQUENCE [LARGE SCALE GENOMIC DNA]</scope>
    <source>
        <strain evidence="6 7">HZ-65</strain>
    </source>
</reference>
<dbReference type="KEGG" id="vbh:CMV30_13090"/>
<dbReference type="Proteomes" id="UP000217265">
    <property type="component" value="Chromosome"/>
</dbReference>
<dbReference type="EMBL" id="CP023344">
    <property type="protein sequence ID" value="ATC66126.1"/>
    <property type="molecule type" value="Genomic_DNA"/>
</dbReference>
<dbReference type="GO" id="GO:0046872">
    <property type="term" value="F:metal ion binding"/>
    <property type="evidence" value="ECO:0007669"/>
    <property type="project" value="UniProtKB-KW"/>
</dbReference>
<dbReference type="Gene3D" id="3.60.15.10">
    <property type="entry name" value="Ribonuclease Z/Hydroxyacylglutathione hydrolase-like"/>
    <property type="match status" value="1"/>
</dbReference>
<dbReference type="InterPro" id="IPR010982">
    <property type="entry name" value="Lambda_DNA-bd_dom_sf"/>
</dbReference>
<dbReference type="SUPFAM" id="SSF47413">
    <property type="entry name" value="lambda repressor-like DNA-binding domains"/>
    <property type="match status" value="1"/>
</dbReference>
<dbReference type="OrthoDB" id="9802248at2"/>
<organism evidence="6 7">
    <name type="scientific">Nibricoccus aquaticus</name>
    <dbReference type="NCBI Taxonomy" id="2576891"/>
    <lineage>
        <taxon>Bacteria</taxon>
        <taxon>Pseudomonadati</taxon>
        <taxon>Verrucomicrobiota</taxon>
        <taxon>Opitutia</taxon>
        <taxon>Opitutales</taxon>
        <taxon>Opitutaceae</taxon>
        <taxon>Nibricoccus</taxon>
    </lineage>
</organism>
<evidence type="ECO:0000256" key="3">
    <source>
        <dbReference type="ARBA" id="ARBA00022801"/>
    </source>
</evidence>
<keyword evidence="3 6" id="KW-0378">Hydrolase</keyword>
<evidence type="ECO:0000313" key="6">
    <source>
        <dbReference type="EMBL" id="ATC66126.1"/>
    </source>
</evidence>
<dbReference type="SMART" id="SM00849">
    <property type="entry name" value="Lactamase_B"/>
    <property type="match status" value="1"/>
</dbReference>
<dbReference type="GO" id="GO:0016787">
    <property type="term" value="F:hydrolase activity"/>
    <property type="evidence" value="ECO:0007669"/>
    <property type="project" value="UniProtKB-KW"/>
</dbReference>
<sequence>MVIEYAPLEDELGDVLEKAMRHCGVSEQALAERAGVPLEKIRDAIDYRYDFSPEELRQLAKALALNEVGLLALAQRTYPLPEISGLPFCVHPLRMSHGIGVANAYIIAECGSGHGLLFDTGPDHAQLRRFWPKAIQSVDAVFVTHAETEHTGGLEVLRNEHPRVPVFGPASVGKRLPGLTAPADDACLAFGDFEVRVLRTPGHAEAHNCYLIRVPKLAQAPSLLISGDLIFAGSVGGAFYCQRRLVENFRRLMSELPENTVIAPGHGPLTTIKNERRFNPFAP</sequence>
<feature type="domain" description="Metallo-beta-lactamase" evidence="5">
    <location>
        <begin position="101"/>
        <end position="266"/>
    </location>
</feature>
<proteinExistence type="predicted"/>
<keyword evidence="2" id="KW-0479">Metal-binding</keyword>
<dbReference type="RefSeq" id="WP_096057753.1">
    <property type="nucleotide sequence ID" value="NZ_CP023344.1"/>
</dbReference>
<dbReference type="InterPro" id="IPR051453">
    <property type="entry name" value="MBL_Glyoxalase_II"/>
</dbReference>
<comment type="cofactor">
    <cofactor evidence="1">
        <name>Zn(2+)</name>
        <dbReference type="ChEBI" id="CHEBI:29105"/>
    </cofactor>
</comment>
<dbReference type="AlphaFoldDB" id="A0A290QIG5"/>
<gene>
    <name evidence="6" type="ORF">CMV30_13090</name>
</gene>
<accession>A0A290QIG5</accession>
<dbReference type="PANTHER" id="PTHR46233:SF3">
    <property type="entry name" value="HYDROXYACYLGLUTATHIONE HYDROLASE GLOC"/>
    <property type="match status" value="1"/>
</dbReference>
<evidence type="ECO:0000256" key="2">
    <source>
        <dbReference type="ARBA" id="ARBA00022723"/>
    </source>
</evidence>
<dbReference type="InterPro" id="IPR001279">
    <property type="entry name" value="Metallo-B-lactamas"/>
</dbReference>
<protein>
    <submittedName>
        <fullName evidence="6">MBL fold metallo-hydrolase</fullName>
    </submittedName>
</protein>
<dbReference type="SUPFAM" id="SSF56281">
    <property type="entry name" value="Metallo-hydrolase/oxidoreductase"/>
    <property type="match status" value="1"/>
</dbReference>
<name>A0A290QIG5_9BACT</name>
<keyword evidence="4" id="KW-0862">Zinc</keyword>
<evidence type="ECO:0000259" key="5">
    <source>
        <dbReference type="SMART" id="SM00849"/>
    </source>
</evidence>
<evidence type="ECO:0000256" key="4">
    <source>
        <dbReference type="ARBA" id="ARBA00022833"/>
    </source>
</evidence>
<dbReference type="PANTHER" id="PTHR46233">
    <property type="entry name" value="HYDROXYACYLGLUTATHIONE HYDROLASE GLOC"/>
    <property type="match status" value="1"/>
</dbReference>
<dbReference type="CDD" id="cd00093">
    <property type="entry name" value="HTH_XRE"/>
    <property type="match status" value="1"/>
</dbReference>
<evidence type="ECO:0000256" key="1">
    <source>
        <dbReference type="ARBA" id="ARBA00001947"/>
    </source>
</evidence>
<dbReference type="InterPro" id="IPR036866">
    <property type="entry name" value="RibonucZ/Hydroxyglut_hydro"/>
</dbReference>